<comment type="caution">
    <text evidence="5">The sequence shown here is derived from an EMBL/GenBank/DDBJ whole genome shotgun (WGS) entry which is preliminary data.</text>
</comment>
<dbReference type="Proteomes" id="UP001139157">
    <property type="component" value="Unassembled WGS sequence"/>
</dbReference>
<feature type="domain" description="DUF8020" evidence="4">
    <location>
        <begin position="52"/>
        <end position="126"/>
    </location>
</feature>
<evidence type="ECO:0000256" key="2">
    <source>
        <dbReference type="SAM" id="SignalP"/>
    </source>
</evidence>
<keyword evidence="1" id="KW-1133">Transmembrane helix</keyword>
<gene>
    <name evidence="5" type="ORF">NDR86_18435</name>
</gene>
<feature type="chain" id="PRO_5040808327" evidence="2">
    <location>
        <begin position="27"/>
        <end position="204"/>
    </location>
</feature>
<evidence type="ECO:0000313" key="6">
    <source>
        <dbReference type="Proteomes" id="UP001139157"/>
    </source>
</evidence>
<dbReference type="RefSeq" id="WP_251913705.1">
    <property type="nucleotide sequence ID" value="NZ_JAMRXG010000007.1"/>
</dbReference>
<dbReference type="EMBL" id="JAMRXG010000007">
    <property type="protein sequence ID" value="MCM6775454.1"/>
    <property type="molecule type" value="Genomic_DNA"/>
</dbReference>
<evidence type="ECO:0000259" key="4">
    <source>
        <dbReference type="Pfam" id="PF26059"/>
    </source>
</evidence>
<keyword evidence="6" id="KW-1185">Reference proteome</keyword>
<keyword evidence="1" id="KW-0812">Transmembrane</keyword>
<name>A0A9X2E736_9NOCA</name>
<evidence type="ECO:0000313" key="5">
    <source>
        <dbReference type="EMBL" id="MCM6775454.1"/>
    </source>
</evidence>
<feature type="domain" description="NAD(+)--protein-arginine ADP-ribosyltransferase Tre1-like N-terminal" evidence="3">
    <location>
        <begin position="151"/>
        <end position="187"/>
    </location>
</feature>
<feature type="signal peptide" evidence="2">
    <location>
        <begin position="1"/>
        <end position="26"/>
    </location>
</feature>
<dbReference type="InterPro" id="IPR058333">
    <property type="entry name" value="DUF8020"/>
</dbReference>
<proteinExistence type="predicted"/>
<evidence type="ECO:0000259" key="3">
    <source>
        <dbReference type="Pfam" id="PF21724"/>
    </source>
</evidence>
<keyword evidence="1" id="KW-0472">Membrane</keyword>
<dbReference type="Pfam" id="PF26059">
    <property type="entry name" value="DUF8020"/>
    <property type="match status" value="1"/>
</dbReference>
<organism evidence="5 6">
    <name type="scientific">Nocardia pulmonis</name>
    <dbReference type="NCBI Taxonomy" id="2951408"/>
    <lineage>
        <taxon>Bacteria</taxon>
        <taxon>Bacillati</taxon>
        <taxon>Actinomycetota</taxon>
        <taxon>Actinomycetes</taxon>
        <taxon>Mycobacteriales</taxon>
        <taxon>Nocardiaceae</taxon>
        <taxon>Nocardia</taxon>
    </lineage>
</organism>
<accession>A0A9X2E736</accession>
<evidence type="ECO:0000256" key="1">
    <source>
        <dbReference type="SAM" id="Phobius"/>
    </source>
</evidence>
<dbReference type="AlphaFoldDB" id="A0A9X2E736"/>
<feature type="transmembrane region" description="Helical" evidence="1">
    <location>
        <begin position="177"/>
        <end position="200"/>
    </location>
</feature>
<feature type="transmembrane region" description="Helical" evidence="1">
    <location>
        <begin position="149"/>
        <end position="170"/>
    </location>
</feature>
<dbReference type="InterPro" id="IPR049195">
    <property type="entry name" value="Tre1-like_N"/>
</dbReference>
<protein>
    <submittedName>
        <fullName evidence="5">DUF456 domain-containing protein</fullName>
    </submittedName>
</protein>
<reference evidence="5" key="1">
    <citation type="submission" date="2022-06" db="EMBL/GenBank/DDBJ databases">
        <title>Novel species in genus nocardia.</title>
        <authorList>
            <person name="Li F."/>
        </authorList>
    </citation>
    <scope>NUCLEOTIDE SEQUENCE</scope>
    <source>
        <strain evidence="5">CDC141</strain>
    </source>
</reference>
<sequence>MRFSKFAATALIATAATGITAATATAAPGVAEPGTDQVQAQAAPAVHGADQGVGYTTRIDDAGKSIVTTVTGGRFALDTGANAVTLINDAGQVVMNYPLTVQNAGKTAEIAAAVDADGSRLTLTPKGEAVASVKDISAQQWFFDELQRASLGAAVGAVIGGLIGLFFIGIGAIPGALLGAVIGLLVAGGPSLLAAGQAYFSGQP</sequence>
<keyword evidence="2" id="KW-0732">Signal</keyword>
<dbReference type="Pfam" id="PF21724">
    <property type="entry name" value="DUF6861"/>
    <property type="match status" value="1"/>
</dbReference>